<dbReference type="InterPro" id="IPR049174">
    <property type="entry name" value="Beta-AFase-like"/>
</dbReference>
<evidence type="ECO:0000259" key="4">
    <source>
        <dbReference type="Pfam" id="PF20736"/>
    </source>
</evidence>
<dbReference type="AlphaFoldDB" id="A0A929KST2"/>
<dbReference type="Pfam" id="PF06439">
    <property type="entry name" value="3keto-disac_hyd"/>
    <property type="match status" value="1"/>
</dbReference>
<name>A0A929KST2_9SPHI</name>
<dbReference type="Pfam" id="PF20736">
    <property type="entry name" value="Glyco_hydro127M"/>
    <property type="match status" value="1"/>
</dbReference>
<dbReference type="Gene3D" id="2.60.120.560">
    <property type="entry name" value="Exo-inulinase, domain 1"/>
    <property type="match status" value="1"/>
</dbReference>
<evidence type="ECO:0000313" key="6">
    <source>
        <dbReference type="Proteomes" id="UP000622475"/>
    </source>
</evidence>
<keyword evidence="1" id="KW-0732">Signal</keyword>
<dbReference type="Proteomes" id="UP000622475">
    <property type="component" value="Unassembled WGS sequence"/>
</dbReference>
<dbReference type="InterPro" id="IPR010496">
    <property type="entry name" value="AL/BT2_dom"/>
</dbReference>
<dbReference type="EMBL" id="JADFFL010000001">
    <property type="protein sequence ID" value="MBE9660507.1"/>
    <property type="molecule type" value="Genomic_DNA"/>
</dbReference>
<evidence type="ECO:0000259" key="2">
    <source>
        <dbReference type="Pfam" id="PF06439"/>
    </source>
</evidence>
<feature type="signal peptide" evidence="1">
    <location>
        <begin position="1"/>
        <end position="23"/>
    </location>
</feature>
<dbReference type="PANTHER" id="PTHR43465">
    <property type="entry name" value="DUF1680 DOMAIN PROTEIN (AFU_ORTHOLOGUE AFUA_1G08910)"/>
    <property type="match status" value="1"/>
</dbReference>
<dbReference type="InterPro" id="IPR049046">
    <property type="entry name" value="Beta-AFase-like_GH127_middle"/>
</dbReference>
<dbReference type="PANTHER" id="PTHR43465:SF2">
    <property type="entry name" value="DUF1680 DOMAIN PROTEIN (AFU_ORTHOLOGUE AFUA_1G08910)"/>
    <property type="match status" value="1"/>
</dbReference>
<keyword evidence="6" id="KW-1185">Reference proteome</keyword>
<protein>
    <submittedName>
        <fullName evidence="5">Glycoside hydrolase family 127 protein</fullName>
    </submittedName>
</protein>
<dbReference type="InterPro" id="IPR012878">
    <property type="entry name" value="Beta-AFase-like_GH127_cat"/>
</dbReference>
<dbReference type="GO" id="GO:0016787">
    <property type="term" value="F:hydrolase activity"/>
    <property type="evidence" value="ECO:0007669"/>
    <property type="project" value="UniProtKB-KW"/>
</dbReference>
<gene>
    <name evidence="5" type="ORF">IRJ16_01290</name>
</gene>
<evidence type="ECO:0000259" key="3">
    <source>
        <dbReference type="Pfam" id="PF07944"/>
    </source>
</evidence>
<accession>A0A929KST2</accession>
<keyword evidence="5" id="KW-0378">Hydrolase</keyword>
<reference evidence="5" key="1">
    <citation type="submission" date="2020-10" db="EMBL/GenBank/DDBJ databases">
        <title>Mucilaginibacter mali sp. nov., isolated from rhizosphere soil of apple orchard.</title>
        <authorList>
            <person name="Lee J.-S."/>
            <person name="Kim H.S."/>
            <person name="Kim J.-S."/>
        </authorList>
    </citation>
    <scope>NUCLEOTIDE SEQUENCE</scope>
    <source>
        <strain evidence="5">KCTC 22746</strain>
    </source>
</reference>
<organism evidence="5 6">
    <name type="scientific">Mucilaginibacter myungsuensis</name>
    <dbReference type="NCBI Taxonomy" id="649104"/>
    <lineage>
        <taxon>Bacteria</taxon>
        <taxon>Pseudomonadati</taxon>
        <taxon>Bacteroidota</taxon>
        <taxon>Sphingobacteriia</taxon>
        <taxon>Sphingobacteriales</taxon>
        <taxon>Sphingobacteriaceae</taxon>
        <taxon>Mucilaginibacter</taxon>
    </lineage>
</organism>
<comment type="caution">
    <text evidence="5">The sequence shown here is derived from an EMBL/GenBank/DDBJ whole genome shotgun (WGS) entry which is preliminary data.</text>
</comment>
<dbReference type="SUPFAM" id="SSF48208">
    <property type="entry name" value="Six-hairpin glycosidases"/>
    <property type="match status" value="1"/>
</dbReference>
<dbReference type="InterPro" id="IPR008928">
    <property type="entry name" value="6-hairpin_glycosidase_sf"/>
</dbReference>
<evidence type="ECO:0000313" key="5">
    <source>
        <dbReference type="EMBL" id="MBE9660507.1"/>
    </source>
</evidence>
<feature type="domain" description="Non-reducing end beta-L-arabinofuranosidase-like GH127 catalytic" evidence="3">
    <location>
        <begin position="100"/>
        <end position="402"/>
    </location>
</feature>
<feature type="domain" description="Non-reducing end beta-L-arabinofuranosidase-like GH127 middle" evidence="4">
    <location>
        <begin position="416"/>
        <end position="511"/>
    </location>
</feature>
<sequence length="838" mass="92320">MMKFSIYSVVLLSCALLANSASAQTNTPYTFNRAPLKQNVYAQLPIGSIKAKGWLLKQLELQKTGMTGHAEELYPGKNDLGKDSDWLGGSGNGWEKVPYYVKGLVALAYTLDDAELKAKAQKWLDYTLDHPEADGKFGPTKMKDWWPRMPFMYALQSYHEATQDKRVIPLLSNYFKYQLANLDKEPLFEWGKARAADNIEIVLWVYNKTGDKDLLTLATKLKQQAYPWDKIFNQNEFLYYGDDHMPKHMVNVSQALKFPIVYSQVEPTPAFSQGMQRGIEHILNNAGQPTGIGSGTEFMSGTSALQGVETCAVVEWMQSLESAARVDHSVSIGDQLEKIAFNTLPAQYSRDLHNHAYYTLPNQVQSTPGNHGFNQDYGNGIVLSPYSGFPCCRYNMHMGWPYFVKNAWLATPDGGLAVSIYAPMEINAVVANGSKVKIDEVTNYPFNEQIALNLSLDKSAKFPLNLRIPAWCKKPQVKVNGVAVAAVKAGDVLALNRQWKTNDKITLNFPMNVAVTKQVNNGVSVERGPLVYALKIKENVKVSRTYQVSDFKETELSPATPWNYGLVLTGPAANNFTVVKAAMPENPFEQDVTPIMLKAKAKQIPGWGIDHKGSAAFEAPYSPTPSTERTEEVTLVPYGSENLRLSVFPTIGQTNWANKTFKQTFDNNAIKDLVIYGGGWFAKDNALHCASNGGNSSGGNGPKMIATGTNFADLEYSADITINSPGDAGLVFRVTKPSIGADAYLGYYVGLNPTKGTIEFGKADGKKWTVIASEKFAVKLNDTHKLKVKAKGNKFEFYVGDGATPLLTASDDEYKSGNVGFRAYGAIATMDNMDAKAL</sequence>
<feature type="chain" id="PRO_5036944422" evidence="1">
    <location>
        <begin position="24"/>
        <end position="838"/>
    </location>
</feature>
<dbReference type="GO" id="GO:0005975">
    <property type="term" value="P:carbohydrate metabolic process"/>
    <property type="evidence" value="ECO:0007669"/>
    <property type="project" value="InterPro"/>
</dbReference>
<proteinExistence type="predicted"/>
<evidence type="ECO:0000256" key="1">
    <source>
        <dbReference type="SAM" id="SignalP"/>
    </source>
</evidence>
<dbReference type="Pfam" id="PF07944">
    <property type="entry name" value="Beta-AFase-like_GH127_cat"/>
    <property type="match status" value="1"/>
</dbReference>
<feature type="domain" description="3-keto-alpha-glucoside-1,2-lyase/3-keto-2-hydroxy-glucal hydratase" evidence="2">
    <location>
        <begin position="662"/>
        <end position="831"/>
    </location>
</feature>